<sequence>MTVNWEQEAERHLSAANVCDLSASKGPDRYTYTLQASSHRHAALTCSLLALTKELRAANQADDRMKQVSVFLDKLIEKTVPSEDGEP</sequence>
<keyword evidence="3" id="KW-1185">Reference proteome</keyword>
<evidence type="ECO:0000313" key="3">
    <source>
        <dbReference type="Proteomes" id="UP000567922"/>
    </source>
</evidence>
<dbReference type="AlphaFoldDB" id="A0A839RUL0"/>
<protein>
    <submittedName>
        <fullName evidence="2">Uncharacterized protein</fullName>
    </submittedName>
</protein>
<dbReference type="EMBL" id="JACHWS010000005">
    <property type="protein sequence ID" value="MBB3039997.1"/>
    <property type="molecule type" value="Genomic_DNA"/>
</dbReference>
<evidence type="ECO:0000313" key="2">
    <source>
        <dbReference type="EMBL" id="MBB3039997.1"/>
    </source>
</evidence>
<proteinExistence type="predicted"/>
<dbReference type="RefSeq" id="WP_157095434.1">
    <property type="nucleotide sequence ID" value="NZ_BDDI01000030.1"/>
</dbReference>
<gene>
    <name evidence="1" type="ORF">FHU29_003894</name>
    <name evidence="2" type="ORF">FHU29_004487</name>
</gene>
<evidence type="ECO:0000313" key="1">
    <source>
        <dbReference type="EMBL" id="MBB3039425.1"/>
    </source>
</evidence>
<dbReference type="Proteomes" id="UP000567922">
    <property type="component" value="Unassembled WGS sequence"/>
</dbReference>
<organism evidence="2 3">
    <name type="scientific">Hoyosella altamirensis</name>
    <dbReference type="NCBI Taxonomy" id="616997"/>
    <lineage>
        <taxon>Bacteria</taxon>
        <taxon>Bacillati</taxon>
        <taxon>Actinomycetota</taxon>
        <taxon>Actinomycetes</taxon>
        <taxon>Mycobacteriales</taxon>
        <taxon>Hoyosellaceae</taxon>
        <taxon>Hoyosella</taxon>
    </lineage>
</organism>
<comment type="caution">
    <text evidence="2">The sequence shown here is derived from an EMBL/GenBank/DDBJ whole genome shotgun (WGS) entry which is preliminary data.</text>
</comment>
<dbReference type="EMBL" id="JACHWS010000003">
    <property type="protein sequence ID" value="MBB3039425.1"/>
    <property type="molecule type" value="Genomic_DNA"/>
</dbReference>
<name>A0A839RUL0_9ACTN</name>
<reference evidence="2 3" key="1">
    <citation type="submission" date="2020-08" db="EMBL/GenBank/DDBJ databases">
        <title>Sequencing the genomes of 1000 actinobacteria strains.</title>
        <authorList>
            <person name="Klenk H.-P."/>
        </authorList>
    </citation>
    <scope>NUCLEOTIDE SEQUENCE [LARGE SCALE GENOMIC DNA]</scope>
    <source>
        <strain evidence="2 3">DSM 45258</strain>
    </source>
</reference>
<accession>A0A839RUL0</accession>